<dbReference type="HAMAP" id="MF_00558">
    <property type="entry name" value="Succ_CoA_beta"/>
    <property type="match status" value="1"/>
</dbReference>
<dbReference type="FunFam" id="3.30.1490.20:FF:000004">
    <property type="entry name" value="Succinate--CoA ligase [ADP-forming] subunit beta, mitochondrial"/>
    <property type="match status" value="1"/>
</dbReference>
<keyword evidence="12 15" id="KW-0496">Mitochondrion</keyword>
<feature type="binding site" evidence="15">
    <location>
        <begin position="349"/>
        <end position="351"/>
    </location>
    <ligand>
        <name>ATP</name>
        <dbReference type="ChEBI" id="CHEBI:30616"/>
    </ligand>
</feature>
<dbReference type="Gene3D" id="3.30.470.20">
    <property type="entry name" value="ATP-grasp fold, B domain"/>
    <property type="match status" value="1"/>
</dbReference>
<proteinExistence type="inferred from homology"/>
<comment type="caution">
    <text evidence="15">Lacks conserved residue(s) required for the propagation of feature annotation.</text>
</comment>
<evidence type="ECO:0000256" key="13">
    <source>
        <dbReference type="ARBA" id="ARBA00023136"/>
    </source>
</evidence>
<comment type="cofactor">
    <cofactor evidence="15">
        <name>Mg(2+)</name>
        <dbReference type="ChEBI" id="CHEBI:18420"/>
    </cofactor>
    <text evidence="15">Binds 1 Mg(2+) ion per subunit.</text>
</comment>
<name>A0A9P6K0N2_9FUNG</name>
<evidence type="ECO:0000256" key="14">
    <source>
        <dbReference type="ARBA" id="ARBA00063570"/>
    </source>
</evidence>
<dbReference type="EC" id="6.2.1.5" evidence="15"/>
<keyword evidence="10" id="KW-1133">Transmembrane helix</keyword>
<keyword evidence="8 15" id="KW-0547">Nucleotide-binding</keyword>
<evidence type="ECO:0000259" key="20">
    <source>
        <dbReference type="Pfam" id="PF08442"/>
    </source>
</evidence>
<comment type="caution">
    <text evidence="21">The sequence shown here is derived from an EMBL/GenBank/DDBJ whole genome shotgun (WGS) entry which is preliminary data.</text>
</comment>
<dbReference type="InterPro" id="IPR005811">
    <property type="entry name" value="SUCC_ACL_C"/>
</dbReference>
<feature type="compositionally biased region" description="Low complexity" evidence="18">
    <location>
        <begin position="50"/>
        <end position="61"/>
    </location>
</feature>
<dbReference type="GO" id="GO:0005524">
    <property type="term" value="F:ATP binding"/>
    <property type="evidence" value="ECO:0007669"/>
    <property type="project" value="UniProtKB-UniRule"/>
</dbReference>
<evidence type="ECO:0000256" key="16">
    <source>
        <dbReference type="RuleBase" id="RU361258"/>
    </source>
</evidence>
<evidence type="ECO:0000313" key="21">
    <source>
        <dbReference type="EMBL" id="KAF9540805.1"/>
    </source>
</evidence>
<dbReference type="Proteomes" id="UP000723463">
    <property type="component" value="Unassembled WGS sequence"/>
</dbReference>
<evidence type="ECO:0000256" key="5">
    <source>
        <dbReference type="ARBA" id="ARBA00022598"/>
    </source>
</evidence>
<dbReference type="FunFam" id="3.30.470.20:FF:000002">
    <property type="entry name" value="Succinate--CoA ligase [ADP-forming] subunit beta"/>
    <property type="match status" value="1"/>
</dbReference>
<feature type="binding site" evidence="15">
    <location>
        <position position="516"/>
    </location>
    <ligand>
        <name>Mg(2+)</name>
        <dbReference type="ChEBI" id="CHEBI:18420"/>
    </ligand>
</feature>
<dbReference type="PANTHER" id="PTHR11815:SF10">
    <property type="entry name" value="SUCCINATE--COA LIGASE [GDP-FORMING] SUBUNIT BETA, MITOCHONDRIAL"/>
    <property type="match status" value="1"/>
</dbReference>
<dbReference type="GO" id="GO:0004775">
    <property type="term" value="F:succinate-CoA ligase (ADP-forming) activity"/>
    <property type="evidence" value="ECO:0007669"/>
    <property type="project" value="UniProtKB-UniRule"/>
</dbReference>
<evidence type="ECO:0000256" key="4">
    <source>
        <dbReference type="ARBA" id="ARBA00022532"/>
    </source>
</evidence>
<dbReference type="Pfam" id="PF08442">
    <property type="entry name" value="ATP-grasp_2"/>
    <property type="match status" value="1"/>
</dbReference>
<evidence type="ECO:0000256" key="18">
    <source>
        <dbReference type="SAM" id="MobiDB-lite"/>
    </source>
</evidence>
<evidence type="ECO:0000256" key="1">
    <source>
        <dbReference type="ARBA" id="ARBA00004173"/>
    </source>
</evidence>
<feature type="coiled-coil region" evidence="17">
    <location>
        <begin position="191"/>
        <end position="218"/>
    </location>
</feature>
<feature type="region of interest" description="Disordered" evidence="18">
    <location>
        <begin position="29"/>
        <end position="70"/>
    </location>
</feature>
<keyword evidence="13" id="KW-0472">Membrane</keyword>
<evidence type="ECO:0000256" key="15">
    <source>
        <dbReference type="HAMAP-Rule" id="MF_03219"/>
    </source>
</evidence>
<gene>
    <name evidence="21" type="primary">SUCLG2</name>
    <name evidence="21" type="ORF">EC957_003727</name>
</gene>
<evidence type="ECO:0000256" key="3">
    <source>
        <dbReference type="ARBA" id="ARBA00005064"/>
    </source>
</evidence>
<comment type="function">
    <text evidence="15">Succinyl-CoA synthetase functions in the citric acid cycle (TCA), coupling the hydrolysis of succinyl-CoA to the synthesis of ATP and thus represents the only step of substrate-level phosphorylation in the TCA. The beta subunit provides nucleotide specificity of the enzyme and binds the substrate succinate, while the binding sites for coenzyme A and phosphate are found in the alpha subunit.</text>
</comment>
<feature type="binding site" evidence="15">
    <location>
        <position position="410"/>
    </location>
    <ligand>
        <name>ATP</name>
        <dbReference type="ChEBI" id="CHEBI:30616"/>
    </ligand>
</feature>
<dbReference type="EMBL" id="JAAAXW010000187">
    <property type="protein sequence ID" value="KAF9540805.1"/>
    <property type="molecule type" value="Genomic_DNA"/>
</dbReference>
<dbReference type="InterPro" id="IPR013650">
    <property type="entry name" value="ATP-grasp_succ-CoA_synth-type"/>
</dbReference>
<dbReference type="GO" id="GO:0005739">
    <property type="term" value="C:mitochondrion"/>
    <property type="evidence" value="ECO:0007669"/>
    <property type="project" value="UniProtKB-SubCell"/>
</dbReference>
<dbReference type="AlphaFoldDB" id="A0A9P6K0N2"/>
<evidence type="ECO:0000256" key="9">
    <source>
        <dbReference type="ARBA" id="ARBA00022842"/>
    </source>
</evidence>
<dbReference type="GO" id="GO:0000287">
    <property type="term" value="F:magnesium ion binding"/>
    <property type="evidence" value="ECO:0007669"/>
    <property type="project" value="UniProtKB-UniRule"/>
</dbReference>
<keyword evidence="4 15" id="KW-0816">Tricarboxylic acid cycle</keyword>
<dbReference type="InterPro" id="IPR017866">
    <property type="entry name" value="Succ-CoA_synthase_bsu_CS"/>
</dbReference>
<dbReference type="Gene3D" id="3.40.50.261">
    <property type="entry name" value="Succinyl-CoA synthetase domains"/>
    <property type="match status" value="1"/>
</dbReference>
<keyword evidence="7 15" id="KW-0479">Metal-binding</keyword>
<organism evidence="21 22">
    <name type="scientific">Mortierella hygrophila</name>
    <dbReference type="NCBI Taxonomy" id="979708"/>
    <lineage>
        <taxon>Eukaryota</taxon>
        <taxon>Fungi</taxon>
        <taxon>Fungi incertae sedis</taxon>
        <taxon>Mucoromycota</taxon>
        <taxon>Mortierellomycotina</taxon>
        <taxon>Mortierellomycetes</taxon>
        <taxon>Mortierellales</taxon>
        <taxon>Mortierellaceae</taxon>
        <taxon>Mortierella</taxon>
    </lineage>
</organism>
<keyword evidence="9 15" id="KW-0460">Magnesium</keyword>
<dbReference type="Pfam" id="PF00549">
    <property type="entry name" value="Ligase_CoA"/>
    <property type="match status" value="1"/>
</dbReference>
<dbReference type="InterPro" id="IPR024461">
    <property type="entry name" value="CCDC90-like"/>
</dbReference>
<dbReference type="PANTHER" id="PTHR11815">
    <property type="entry name" value="SUCCINYL-COA SYNTHETASE BETA CHAIN"/>
    <property type="match status" value="1"/>
</dbReference>
<dbReference type="InterPro" id="IPR005809">
    <property type="entry name" value="Succ_CoA_ligase-like_bsu"/>
</dbReference>
<comment type="similarity">
    <text evidence="15 16">Belongs to the succinate/malate CoA ligase beta subunit family.</text>
</comment>
<dbReference type="InterPro" id="IPR013815">
    <property type="entry name" value="ATP_grasp_subdomain_1"/>
</dbReference>
<evidence type="ECO:0000256" key="12">
    <source>
        <dbReference type="ARBA" id="ARBA00023128"/>
    </source>
</evidence>
<evidence type="ECO:0000256" key="7">
    <source>
        <dbReference type="ARBA" id="ARBA00022723"/>
    </source>
</evidence>
<dbReference type="GO" id="GO:0006104">
    <property type="term" value="P:succinyl-CoA metabolic process"/>
    <property type="evidence" value="ECO:0007669"/>
    <property type="project" value="TreeGrafter"/>
</dbReference>
<feature type="domain" description="ATP-citrate synthase/succinyl-CoA ligase C-terminal" evidence="19">
    <location>
        <begin position="565"/>
        <end position="682"/>
    </location>
</feature>
<comment type="pathway">
    <text evidence="3 15">Carbohydrate metabolism; tricarboxylic acid cycle; succinate from succinyl-CoA (ligase route): step 1/1.</text>
</comment>
<dbReference type="GO" id="GO:0016020">
    <property type="term" value="C:membrane"/>
    <property type="evidence" value="ECO:0007669"/>
    <property type="project" value="UniProtKB-SubCell"/>
</dbReference>
<comment type="subunit">
    <text evidence="14">Heterodimer of an alpha and a beta subunit. The beta subunit determines specificity for GTP.</text>
</comment>
<evidence type="ECO:0000256" key="6">
    <source>
        <dbReference type="ARBA" id="ARBA00022692"/>
    </source>
</evidence>
<evidence type="ECO:0000256" key="10">
    <source>
        <dbReference type="ARBA" id="ARBA00022989"/>
    </source>
</evidence>
<keyword evidence="11 17" id="KW-0175">Coiled coil</keyword>
<protein>
    <recommendedName>
        <fullName evidence="15">Succinate--CoA ligase [ADP-forming] subunit beta, mitochondrial</fullName>
        <ecNumber evidence="15">6.2.1.5</ecNumber>
    </recommendedName>
    <alternativeName>
        <fullName evidence="15">Succinyl-CoA synthetase beta chain</fullName>
        <shortName evidence="15">SCS-beta</shortName>
    </alternativeName>
</protein>
<dbReference type="GO" id="GO:0006099">
    <property type="term" value="P:tricarboxylic acid cycle"/>
    <property type="evidence" value="ECO:0007669"/>
    <property type="project" value="UniProtKB-UniRule"/>
</dbReference>
<evidence type="ECO:0000313" key="22">
    <source>
        <dbReference type="Proteomes" id="UP000723463"/>
    </source>
</evidence>
<evidence type="ECO:0000256" key="8">
    <source>
        <dbReference type="ARBA" id="ARBA00022741"/>
    </source>
</evidence>
<dbReference type="SUPFAM" id="SSF56059">
    <property type="entry name" value="Glutathione synthetase ATP-binding domain-like"/>
    <property type="match status" value="1"/>
</dbReference>
<dbReference type="GO" id="GO:0042709">
    <property type="term" value="C:succinate-CoA ligase complex"/>
    <property type="evidence" value="ECO:0007669"/>
    <property type="project" value="TreeGrafter"/>
</dbReference>
<dbReference type="Gene3D" id="1.20.5.340">
    <property type="match status" value="1"/>
</dbReference>
<feature type="binding site" evidence="15">
    <location>
        <position position="502"/>
    </location>
    <ligand>
        <name>Mg(2+)</name>
        <dbReference type="ChEBI" id="CHEBI:18420"/>
    </ligand>
</feature>
<dbReference type="InterPro" id="IPR016102">
    <property type="entry name" value="Succinyl-CoA_synth-like"/>
</dbReference>
<sequence>MASSRHLISKGVTGLLRQTHLEQRCPNAIITRQKHTSTSGNTIHEDSSERSAASRQDASSSLEAKLSRPSTGFPLLSSPTRYTQLFGNPKGLSALLFRRGIVTNHNFNTNKIVAKLENNGFLRGQAEVVMRSIKALLGGHTNQIRKNILTTGDLENESYLFKAALTELRTELQILRKNDAAALAIRTEIISREIDSLNQKLREDIANLKNDIAIDMNSRKSDVREEQKALEIRIQSMSNHYMAQLGDMRTKMEAAKWETTRKGMDPYINHSNAQNTDDGMIPMMPVKALIASQVRHLNLHEYQSKQLMAKHNVNVQRFVIAESIEQAENAAKGLRADEIVIKAQIHAGGRGKGEFSSGLKSGVHLTRDPAKVPELVKQMLGYKLKTKQTGEDGVVVNKVMIAEALDISKETYFAILMDRDSGGPVMVGSPDGGMDIEQVAATNPDHIFKSIVDIETGPTEKQTIDMAMKLGFQGKAVAEASDQMQNLYQLFLDVDATQVEINPFGLTPQNKVVCFDAKISFDDNAIFKHPELSAMRDTTEENPREVEAEDCGLNYVGMEGNIGCLVNGAGLALATMDIIKLHGASPANFLDVGGGVTTKQVGQAFKILTEDKNVKTILVNIFGGIASCLTIAEGMVTALTEGPTIKVPIVVRLQGNQVEEGKECLRRSGLNITVRDDLDEAAILSAQLAAAMQYTWKSGLLLTLTALLLALTFTPTTTFTDAQSPQCHTCIVQTIPRITNCTTLPQTSHATLIKLIHGDKLFNVTSDFRNGDPPAFECLVSLMWNVVHYKDTLWSACLQPNKACVWAEMMQYLQIVTKVASIYGMTTPPAAVLIDAPK</sequence>
<keyword evidence="15" id="KW-0067">ATP-binding</keyword>
<dbReference type="Gene3D" id="3.30.1490.20">
    <property type="entry name" value="ATP-grasp fold, A domain"/>
    <property type="match status" value="1"/>
</dbReference>
<dbReference type="Pfam" id="PF07798">
    <property type="entry name" value="CCDC90-like"/>
    <property type="match status" value="1"/>
</dbReference>
<comment type="subcellular location">
    <subcellularLocation>
        <location evidence="2">Membrane</location>
    </subcellularLocation>
    <subcellularLocation>
        <location evidence="1 15">Mitochondrion</location>
    </subcellularLocation>
</comment>
<dbReference type="SUPFAM" id="SSF52210">
    <property type="entry name" value="Succinyl-CoA synthetase domains"/>
    <property type="match status" value="1"/>
</dbReference>
<reference evidence="21" key="1">
    <citation type="journal article" date="2020" name="Fungal Divers.">
        <title>Resolving the Mortierellaceae phylogeny through synthesis of multi-gene phylogenetics and phylogenomics.</title>
        <authorList>
            <person name="Vandepol N."/>
            <person name="Liber J."/>
            <person name="Desiro A."/>
            <person name="Na H."/>
            <person name="Kennedy M."/>
            <person name="Barry K."/>
            <person name="Grigoriev I.V."/>
            <person name="Miller A.N."/>
            <person name="O'Donnell K."/>
            <person name="Stajich J.E."/>
            <person name="Bonito G."/>
        </authorList>
    </citation>
    <scope>NUCLEOTIDE SEQUENCE</scope>
    <source>
        <strain evidence="21">NRRL 2591</strain>
    </source>
</reference>
<evidence type="ECO:0000256" key="11">
    <source>
        <dbReference type="ARBA" id="ARBA00023054"/>
    </source>
</evidence>
<dbReference type="NCBIfam" id="TIGR01016">
    <property type="entry name" value="sucCoAbeta"/>
    <property type="match status" value="1"/>
</dbReference>
<evidence type="ECO:0000259" key="19">
    <source>
        <dbReference type="Pfam" id="PF00549"/>
    </source>
</evidence>
<dbReference type="PROSITE" id="PS01217">
    <property type="entry name" value="SUCCINYL_COA_LIG_3"/>
    <property type="match status" value="1"/>
</dbReference>
<accession>A0A9P6K0N2</accession>
<evidence type="ECO:0000256" key="2">
    <source>
        <dbReference type="ARBA" id="ARBA00004370"/>
    </source>
</evidence>
<keyword evidence="5 15" id="KW-0436">Ligase</keyword>
<keyword evidence="22" id="KW-1185">Reference proteome</keyword>
<evidence type="ECO:0000256" key="17">
    <source>
        <dbReference type="SAM" id="Coils"/>
    </source>
</evidence>
<comment type="catalytic activity">
    <reaction evidence="15">
        <text>succinate + ATP + CoA = succinyl-CoA + ADP + phosphate</text>
        <dbReference type="Rhea" id="RHEA:17661"/>
        <dbReference type="ChEBI" id="CHEBI:30031"/>
        <dbReference type="ChEBI" id="CHEBI:30616"/>
        <dbReference type="ChEBI" id="CHEBI:43474"/>
        <dbReference type="ChEBI" id="CHEBI:57287"/>
        <dbReference type="ChEBI" id="CHEBI:57292"/>
        <dbReference type="ChEBI" id="CHEBI:456216"/>
        <dbReference type="EC" id="6.2.1.5"/>
    </reaction>
</comment>
<dbReference type="NCBIfam" id="NF001913">
    <property type="entry name" value="PRK00696.1"/>
    <property type="match status" value="1"/>
</dbReference>
<dbReference type="GO" id="GO:0004776">
    <property type="term" value="F:succinate-CoA ligase (GDP-forming) activity"/>
    <property type="evidence" value="ECO:0007669"/>
    <property type="project" value="TreeGrafter"/>
</dbReference>
<dbReference type="FunFam" id="3.40.50.261:FF:000001">
    <property type="entry name" value="Succinate--CoA ligase [ADP-forming] subunit beta"/>
    <property type="match status" value="1"/>
</dbReference>
<feature type="domain" description="ATP-grasp fold succinyl-CoA synthetase-type" evidence="20">
    <location>
        <begin position="298"/>
        <end position="504"/>
    </location>
</feature>
<keyword evidence="6" id="KW-0812">Transmembrane</keyword>
<feature type="binding site" evidence="15">
    <location>
        <position position="567"/>
    </location>
    <ligand>
        <name>substrate</name>
        <note>ligand shared with subunit alpha</note>
    </ligand>
</feature>
<feature type="binding site" evidence="15">
    <location>
        <position position="342"/>
    </location>
    <ligand>
        <name>ATP</name>
        <dbReference type="ChEBI" id="CHEBI:30616"/>
    </ligand>
</feature>